<dbReference type="Proteomes" id="UP000574390">
    <property type="component" value="Unassembled WGS sequence"/>
</dbReference>
<accession>A0A7J6SRZ4</accession>
<gene>
    <name evidence="1" type="ORF">FOZ62_016985</name>
</gene>
<feature type="non-terminal residue" evidence="1">
    <location>
        <position position="162"/>
    </location>
</feature>
<dbReference type="EMBL" id="JABANM010013069">
    <property type="protein sequence ID" value="KAF4734946.1"/>
    <property type="molecule type" value="Genomic_DNA"/>
</dbReference>
<proteinExistence type="predicted"/>
<dbReference type="AlphaFoldDB" id="A0A7J6SRZ4"/>
<evidence type="ECO:0000313" key="1">
    <source>
        <dbReference type="EMBL" id="KAF4734946.1"/>
    </source>
</evidence>
<sequence length="162" mass="17564">GEAASPHQSLRDVISAGLEAIVSRLEGLPAGTDLPASLPLLTAMLPLRVVEVLGNVSESYSASESSSFSPKSSSGCRTEVYSTLKRVVSIDECLPFKESLVTAVRERQRLRVGDKSRLVLQRRETVLEGRGVVPFFVGGGVRFLREPRAVEPGDDVTEKLRE</sequence>
<reference evidence="1 2" key="1">
    <citation type="submission" date="2020-04" db="EMBL/GenBank/DDBJ databases">
        <title>Perkinsus olseni comparative genomics.</title>
        <authorList>
            <person name="Bogema D.R."/>
        </authorList>
    </citation>
    <scope>NUCLEOTIDE SEQUENCE [LARGE SCALE GENOMIC DNA]</scope>
    <source>
        <strain evidence="1">ATCC PRA-205</strain>
    </source>
</reference>
<feature type="non-terminal residue" evidence="1">
    <location>
        <position position="1"/>
    </location>
</feature>
<evidence type="ECO:0000313" key="2">
    <source>
        <dbReference type="Proteomes" id="UP000574390"/>
    </source>
</evidence>
<protein>
    <submittedName>
        <fullName evidence="1">Uncharacterized protein</fullName>
    </submittedName>
</protein>
<organism evidence="1 2">
    <name type="scientific">Perkinsus olseni</name>
    <name type="common">Perkinsus atlanticus</name>
    <dbReference type="NCBI Taxonomy" id="32597"/>
    <lineage>
        <taxon>Eukaryota</taxon>
        <taxon>Sar</taxon>
        <taxon>Alveolata</taxon>
        <taxon>Perkinsozoa</taxon>
        <taxon>Perkinsea</taxon>
        <taxon>Perkinsida</taxon>
        <taxon>Perkinsidae</taxon>
        <taxon>Perkinsus</taxon>
    </lineage>
</organism>
<name>A0A7J6SRZ4_PEROL</name>
<comment type="caution">
    <text evidence="1">The sequence shown here is derived from an EMBL/GenBank/DDBJ whole genome shotgun (WGS) entry which is preliminary data.</text>
</comment>